<feature type="region of interest" description="Disordered" evidence="1">
    <location>
        <begin position="43"/>
        <end position="66"/>
    </location>
</feature>
<dbReference type="RefSeq" id="WP_087679554.1">
    <property type="nucleotide sequence ID" value="NZ_FUWV01000024.1"/>
</dbReference>
<evidence type="ECO:0000256" key="1">
    <source>
        <dbReference type="SAM" id="MobiDB-lite"/>
    </source>
</evidence>
<dbReference type="InterPro" id="IPR010897">
    <property type="entry name" value="Spore_II_P"/>
</dbReference>
<feature type="compositionally biased region" description="Basic and acidic residues" evidence="1">
    <location>
        <begin position="49"/>
        <end position="66"/>
    </location>
</feature>
<dbReference type="NCBIfam" id="TIGR02867">
    <property type="entry name" value="spore_II_P"/>
    <property type="match status" value="1"/>
</dbReference>
<dbReference type="OrthoDB" id="1633470at2"/>
<gene>
    <name evidence="2" type="ORF">SAMN02745973_02237</name>
</gene>
<evidence type="ECO:0000313" key="2">
    <source>
        <dbReference type="EMBL" id="SJZ96281.1"/>
    </source>
</evidence>
<protein>
    <submittedName>
        <fullName evidence="2">Stage II sporulation protein P</fullName>
    </submittedName>
</protein>
<dbReference type="Pfam" id="PF07454">
    <property type="entry name" value="SpoIIP"/>
    <property type="match status" value="1"/>
</dbReference>
<sequence>MQTKWKNMIFSITVVVLLIAIIQQGNILMNNIRKSTTVFENETISETTTEQKVEKSGKNEKLQQSKTLKEKENSVLNNDFLKIILKKGITMMETAYKMNGDESDGLLSSLFIMSTNINIKDPKTILSSQIPMLDSYESDDVKISKKEQKALHKELTQKPMNDVEVANVNPSRSSTKRLDNKEPLVLIYHTHTTESYTSTDEDPIEYVSPWRTLDNSKNIVRIGEEIKKVLEEEYGIKVIHDTTLHDYPNYDVSYSRSLQTVEKILKENSSIKYVFDVHRDGLAESKENRNASVAVFRKQQSAKVMMVVGKDNFNADKNLNFTKKIEEKMNENYPGITKSLIARKNRKYNQFVSDYATLIEVGSNLNTLKEALEASQPIGHAIGEVILELEQQE</sequence>
<evidence type="ECO:0000313" key="3">
    <source>
        <dbReference type="Proteomes" id="UP000196365"/>
    </source>
</evidence>
<name>A0A1T4PYF2_9FIRM</name>
<dbReference type="AlphaFoldDB" id="A0A1T4PYF2"/>
<reference evidence="2 3" key="1">
    <citation type="submission" date="2017-02" db="EMBL/GenBank/DDBJ databases">
        <authorList>
            <person name="Peterson S.W."/>
        </authorList>
    </citation>
    <scope>NUCLEOTIDE SEQUENCE [LARGE SCALE GENOMIC DNA]</scope>
    <source>
        <strain evidence="2 3">DSM 15102</strain>
    </source>
</reference>
<keyword evidence="3" id="KW-1185">Reference proteome</keyword>
<organism evidence="2 3">
    <name type="scientific">Garciella nitratireducens DSM 15102</name>
    <dbReference type="NCBI Taxonomy" id="1121911"/>
    <lineage>
        <taxon>Bacteria</taxon>
        <taxon>Bacillati</taxon>
        <taxon>Bacillota</taxon>
        <taxon>Clostridia</taxon>
        <taxon>Eubacteriales</taxon>
        <taxon>Eubacteriaceae</taxon>
        <taxon>Garciella</taxon>
    </lineage>
</organism>
<dbReference type="EMBL" id="FUWV01000024">
    <property type="protein sequence ID" value="SJZ96281.1"/>
    <property type="molecule type" value="Genomic_DNA"/>
</dbReference>
<proteinExistence type="predicted"/>
<dbReference type="Proteomes" id="UP000196365">
    <property type="component" value="Unassembled WGS sequence"/>
</dbReference>
<accession>A0A1T4PYF2</accession>